<reference evidence="1 2" key="1">
    <citation type="submission" date="2018-11" db="EMBL/GenBank/DDBJ databases">
        <authorList>
            <consortium name="Pathogen Informatics"/>
        </authorList>
    </citation>
    <scope>NUCLEOTIDE SEQUENCE [LARGE SCALE GENOMIC DNA]</scope>
</reference>
<evidence type="ECO:0000313" key="1">
    <source>
        <dbReference type="EMBL" id="VDM11372.1"/>
    </source>
</evidence>
<dbReference type="EMBL" id="UYWW01002089">
    <property type="protein sequence ID" value="VDM11372.1"/>
    <property type="molecule type" value="Genomic_DNA"/>
</dbReference>
<gene>
    <name evidence="1" type="ORF">WBA_LOCUS4758</name>
</gene>
<organism evidence="1 2">
    <name type="scientific">Wuchereria bancrofti</name>
    <dbReference type="NCBI Taxonomy" id="6293"/>
    <lineage>
        <taxon>Eukaryota</taxon>
        <taxon>Metazoa</taxon>
        <taxon>Ecdysozoa</taxon>
        <taxon>Nematoda</taxon>
        <taxon>Chromadorea</taxon>
        <taxon>Rhabditida</taxon>
        <taxon>Spirurina</taxon>
        <taxon>Spiruromorpha</taxon>
        <taxon>Filarioidea</taxon>
        <taxon>Onchocercidae</taxon>
        <taxon>Wuchereria</taxon>
    </lineage>
</organism>
<sequence length="71" mass="8292">MGIQQTNIHESFADFSTNPEVKIAKPLILEPIICKEAEMFGWSENLQNNDLDEKFVRWLDSAYFEPMTLKE</sequence>
<accession>A0A3P7FLA7</accession>
<dbReference type="InParanoid" id="A0A3P7FLA7"/>
<protein>
    <submittedName>
        <fullName evidence="1">Uncharacterized protein</fullName>
    </submittedName>
</protein>
<dbReference type="Proteomes" id="UP000270924">
    <property type="component" value="Unassembled WGS sequence"/>
</dbReference>
<evidence type="ECO:0000313" key="2">
    <source>
        <dbReference type="Proteomes" id="UP000270924"/>
    </source>
</evidence>
<dbReference type="AlphaFoldDB" id="A0A3P7FLA7"/>
<proteinExistence type="predicted"/>
<name>A0A3P7FLA7_WUCBA</name>
<keyword evidence="2" id="KW-1185">Reference proteome</keyword>